<feature type="region of interest" description="Disordered" evidence="1">
    <location>
        <begin position="72"/>
        <end position="100"/>
    </location>
</feature>
<name>X1KF44_9ZZZZ</name>
<comment type="caution">
    <text evidence="2">The sequence shown here is derived from an EMBL/GenBank/DDBJ whole genome shotgun (WGS) entry which is preliminary data.</text>
</comment>
<dbReference type="EMBL" id="BARU01042053">
    <property type="protein sequence ID" value="GAH80683.1"/>
    <property type="molecule type" value="Genomic_DNA"/>
</dbReference>
<evidence type="ECO:0000256" key="1">
    <source>
        <dbReference type="SAM" id="MobiDB-lite"/>
    </source>
</evidence>
<accession>X1KF44</accession>
<sequence length="100" mass="11135">AKPGDLEALRARRERLFEREGTLTWHMRDLDRAGVTDPATYRRIKIVRARVSLGKDMAWLRCLAIRRGDVPVEEPISVPGGTATEGAGPSRPGVPPRHLK</sequence>
<proteinExistence type="predicted"/>
<feature type="non-terminal residue" evidence="2">
    <location>
        <position position="1"/>
    </location>
</feature>
<protein>
    <submittedName>
        <fullName evidence="2">Uncharacterized protein</fullName>
    </submittedName>
</protein>
<evidence type="ECO:0000313" key="2">
    <source>
        <dbReference type="EMBL" id="GAH80683.1"/>
    </source>
</evidence>
<gene>
    <name evidence="2" type="ORF">S03H2_64692</name>
</gene>
<dbReference type="AlphaFoldDB" id="X1KF44"/>
<reference evidence="2" key="1">
    <citation type="journal article" date="2014" name="Front. Microbiol.">
        <title>High frequency of phylogenetically diverse reductive dehalogenase-homologous genes in deep subseafloor sedimentary metagenomes.</title>
        <authorList>
            <person name="Kawai M."/>
            <person name="Futagami T."/>
            <person name="Toyoda A."/>
            <person name="Takaki Y."/>
            <person name="Nishi S."/>
            <person name="Hori S."/>
            <person name="Arai W."/>
            <person name="Tsubouchi T."/>
            <person name="Morono Y."/>
            <person name="Uchiyama I."/>
            <person name="Ito T."/>
            <person name="Fujiyama A."/>
            <person name="Inagaki F."/>
            <person name="Takami H."/>
        </authorList>
    </citation>
    <scope>NUCLEOTIDE SEQUENCE</scope>
    <source>
        <strain evidence="2">Expedition CK06-06</strain>
    </source>
</reference>
<organism evidence="2">
    <name type="scientific">marine sediment metagenome</name>
    <dbReference type="NCBI Taxonomy" id="412755"/>
    <lineage>
        <taxon>unclassified sequences</taxon>
        <taxon>metagenomes</taxon>
        <taxon>ecological metagenomes</taxon>
    </lineage>
</organism>